<keyword evidence="2" id="KW-1133">Transmembrane helix</keyword>
<dbReference type="RefSeq" id="WP_283763748.1">
    <property type="nucleotide sequence ID" value="NZ_JAQPOK010000122.1"/>
</dbReference>
<feature type="coiled-coil region" evidence="1">
    <location>
        <begin position="104"/>
        <end position="187"/>
    </location>
</feature>
<evidence type="ECO:0000256" key="2">
    <source>
        <dbReference type="SAM" id="Phobius"/>
    </source>
</evidence>
<comment type="caution">
    <text evidence="3">The sequence shown here is derived from an EMBL/GenBank/DDBJ whole genome shotgun (WGS) entry which is preliminary data.</text>
</comment>
<proteinExistence type="predicted"/>
<keyword evidence="2" id="KW-0812">Transmembrane</keyword>
<accession>A0ABT7BML2</accession>
<dbReference type="SUPFAM" id="SSF57997">
    <property type="entry name" value="Tropomyosin"/>
    <property type="match status" value="1"/>
</dbReference>
<reference evidence="3 4" key="1">
    <citation type="submission" date="2023-01" db="EMBL/GenBank/DDBJ databases">
        <title>Novel diversity within Roseofilum (Cyanobacteria; Desertifilaceae) from marine benthic mats with descriptions of four novel species.</title>
        <authorList>
            <person name="Wang Y."/>
            <person name="Berthold D.E."/>
            <person name="Hu J."/>
            <person name="Lefler F.W."/>
            <person name="Laughinghouse H.D. IV."/>
        </authorList>
    </citation>
    <scope>NUCLEOTIDE SEQUENCE [LARGE SCALE GENOMIC DNA]</scope>
    <source>
        <strain evidence="3 4">BLCC-M91</strain>
    </source>
</reference>
<gene>
    <name evidence="3" type="ORF">PJF56_16410</name>
</gene>
<dbReference type="Proteomes" id="UP001231370">
    <property type="component" value="Unassembled WGS sequence"/>
</dbReference>
<keyword evidence="1" id="KW-0175">Coiled coil</keyword>
<protein>
    <recommendedName>
        <fullName evidence="5">Chromosome partition protein Smc</fullName>
    </recommendedName>
</protein>
<sequence>MTVQPPNSPKPDSPTLKWKCTGVTNNPHSEVINHQFKCKYCSRTYDDVREENQIAIGQRILISSAGVAAIVAVFLVIGAIWYAARKVSQAHNLVNQIPELQKSLDEAQVTWESIEVELEKTKNDLRQATANWNEAEAKSEALEKLLADTQKDLSAFTARSQRLETRVTNTQAELNSMKQQMEDVTSDITRIDGELPKIKEKLPPEPLW</sequence>
<keyword evidence="4" id="KW-1185">Reference proteome</keyword>
<evidence type="ECO:0000313" key="4">
    <source>
        <dbReference type="Proteomes" id="UP001231370"/>
    </source>
</evidence>
<keyword evidence="2" id="KW-0472">Membrane</keyword>
<dbReference type="EMBL" id="JAQPOK010000122">
    <property type="protein sequence ID" value="MDJ1180447.1"/>
    <property type="molecule type" value="Genomic_DNA"/>
</dbReference>
<organism evidence="3 4">
    <name type="scientific">Roseofilum halophilum BLCC-M91</name>
    <dbReference type="NCBI Taxonomy" id="3022259"/>
    <lineage>
        <taxon>Bacteria</taxon>
        <taxon>Bacillati</taxon>
        <taxon>Cyanobacteriota</taxon>
        <taxon>Cyanophyceae</taxon>
        <taxon>Desertifilales</taxon>
        <taxon>Desertifilaceae</taxon>
        <taxon>Roseofilum</taxon>
        <taxon>Roseofilum halophilum</taxon>
    </lineage>
</organism>
<evidence type="ECO:0008006" key="5">
    <source>
        <dbReference type="Google" id="ProtNLM"/>
    </source>
</evidence>
<dbReference type="Gene3D" id="1.20.5.1160">
    <property type="entry name" value="Vasodilator-stimulated phosphoprotein"/>
    <property type="match status" value="1"/>
</dbReference>
<evidence type="ECO:0000313" key="3">
    <source>
        <dbReference type="EMBL" id="MDJ1180447.1"/>
    </source>
</evidence>
<feature type="transmembrane region" description="Helical" evidence="2">
    <location>
        <begin position="60"/>
        <end position="84"/>
    </location>
</feature>
<name>A0ABT7BML2_9CYAN</name>
<evidence type="ECO:0000256" key="1">
    <source>
        <dbReference type="SAM" id="Coils"/>
    </source>
</evidence>